<dbReference type="InterPro" id="IPR000917">
    <property type="entry name" value="Sulfatase_N"/>
</dbReference>
<keyword evidence="5" id="KW-1185">Reference proteome</keyword>
<dbReference type="PANTHER" id="PTHR42693">
    <property type="entry name" value="ARYLSULFATASE FAMILY MEMBER"/>
    <property type="match status" value="1"/>
</dbReference>
<dbReference type="PANTHER" id="PTHR42693:SF53">
    <property type="entry name" value="ENDO-4-O-SULFATASE"/>
    <property type="match status" value="1"/>
</dbReference>
<sequence length="756" mass="81313">MTTGVIQCIVKSLYRTCCCREGIAMLTIRKIVAIVVSFGVLFGCSSNSDNEDPGPQGNTPNILFFILDDVGIDQMHSFGFGGETPPQTPTIDAIANAGVSFRNMWAMPECSPSRALLFEGRYPLRTNVTDAILSVDLANSQVSPYESTIPVILRTSGYQSALFGKFHLTGSNVSDTAEDNNPLGYTAMHQLGWNFFKGWQEGAPFPIDTTAGGVAADGVSYACGFVTNSQSQNGSDAGACYFTNDHCEEIVAKVEAPTPGRTCLELGGVFIPDALCSGTGKSSDVDFTLQNGYYVGDLLVNQPDGSYELYPPEDESGAARGYRSILESDWAIDWIKSQSSEVPWMATVSFSSAHSPFQQPPTSLLGPGSVPTGDFDCAEGGDQRVLSNQMIESMDTEIGRVLVETGIATINNGKLELTAEHANTMIVVLGDNGTYAPVVKSPFNPARSKGFVYQTGVWTPLIVTGALVKDPGRDVEAMINIADVFQLFGEIAGIDVHEVVPPSRQLDSVTMLPYLENPEQPAIREFNFAQLQENLQPVGLEVPPCALPLGGSVNICVQLFAEQSLCNSEGGIWWGEPDGTNPAGVGVGAPQTSCCAVNEYLTANDLSTYGVQPSAQMAIRNVDYKIVEATATDWDVQADACSTKTVTEFYRIDENVPPKLDNEESDLLASGQRLTPSEEESFLSLSMALEDLQASNVPCVGDGNLDGVIDEMDIEQLDYWQALSGLSSWYDFDLNGLTNEEDLAFITADSLPRDCP</sequence>
<organism evidence="4 5">
    <name type="scientific">Candidatus Marimicrobium litorale</name>
    <dbReference type="NCBI Taxonomy" id="2518991"/>
    <lineage>
        <taxon>Bacteria</taxon>
        <taxon>Pseudomonadati</taxon>
        <taxon>Pseudomonadota</taxon>
        <taxon>Gammaproteobacteria</taxon>
        <taxon>Cellvibrionales</taxon>
        <taxon>Halieaceae</taxon>
        <taxon>Marimicrobium</taxon>
    </lineage>
</organism>
<dbReference type="Gene3D" id="3.40.720.10">
    <property type="entry name" value="Alkaline Phosphatase, subunit A"/>
    <property type="match status" value="2"/>
</dbReference>
<feature type="domain" description="Sulfatase N-terminal" evidence="3">
    <location>
        <begin position="60"/>
        <end position="493"/>
    </location>
</feature>
<reference evidence="4" key="1">
    <citation type="submission" date="2019-02" db="EMBL/GenBank/DDBJ databases">
        <authorList>
            <person name="Li S.-H."/>
        </authorList>
    </citation>
    <scope>NUCLEOTIDE SEQUENCE</scope>
    <source>
        <strain evidence="4">IMCC11814</strain>
    </source>
</reference>
<proteinExistence type="inferred from homology"/>
<protein>
    <recommendedName>
        <fullName evidence="3">Sulfatase N-terminal domain-containing protein</fullName>
    </recommendedName>
</protein>
<evidence type="ECO:0000313" key="4">
    <source>
        <dbReference type="EMBL" id="MCX2978747.1"/>
    </source>
</evidence>
<name>A0ABT3T8Y3_9GAMM</name>
<dbReference type="EMBL" id="SHNO01000001">
    <property type="protein sequence ID" value="MCX2978747.1"/>
    <property type="molecule type" value="Genomic_DNA"/>
</dbReference>
<comment type="similarity">
    <text evidence="1">Belongs to the sulfatase family.</text>
</comment>
<evidence type="ECO:0000259" key="3">
    <source>
        <dbReference type="Pfam" id="PF00884"/>
    </source>
</evidence>
<dbReference type="Proteomes" id="UP001143304">
    <property type="component" value="Unassembled WGS sequence"/>
</dbReference>
<evidence type="ECO:0000256" key="2">
    <source>
        <dbReference type="ARBA" id="ARBA00022801"/>
    </source>
</evidence>
<keyword evidence="2" id="KW-0378">Hydrolase</keyword>
<accession>A0ABT3T8Y3</accession>
<evidence type="ECO:0000313" key="5">
    <source>
        <dbReference type="Proteomes" id="UP001143304"/>
    </source>
</evidence>
<evidence type="ECO:0000256" key="1">
    <source>
        <dbReference type="ARBA" id="ARBA00008779"/>
    </source>
</evidence>
<dbReference type="InterPro" id="IPR050738">
    <property type="entry name" value="Sulfatase"/>
</dbReference>
<dbReference type="InterPro" id="IPR017850">
    <property type="entry name" value="Alkaline_phosphatase_core_sf"/>
</dbReference>
<gene>
    <name evidence="4" type="ORF">EYC82_15375</name>
</gene>
<dbReference type="SUPFAM" id="SSF53649">
    <property type="entry name" value="Alkaline phosphatase-like"/>
    <property type="match status" value="1"/>
</dbReference>
<comment type="caution">
    <text evidence="4">The sequence shown here is derived from an EMBL/GenBank/DDBJ whole genome shotgun (WGS) entry which is preliminary data.</text>
</comment>
<dbReference type="Pfam" id="PF00884">
    <property type="entry name" value="Sulfatase"/>
    <property type="match status" value="1"/>
</dbReference>